<feature type="region of interest" description="Disordered" evidence="2">
    <location>
        <begin position="244"/>
        <end position="507"/>
    </location>
</feature>
<evidence type="ECO:0000259" key="3">
    <source>
        <dbReference type="PROSITE" id="PS50102"/>
    </source>
</evidence>
<dbReference type="GO" id="GO:0003723">
    <property type="term" value="F:RNA binding"/>
    <property type="evidence" value="ECO:0007669"/>
    <property type="project" value="UniProtKB-UniRule"/>
</dbReference>
<dbReference type="InterPro" id="IPR012677">
    <property type="entry name" value="Nucleotide-bd_a/b_plait_sf"/>
</dbReference>
<feature type="compositionally biased region" description="Basic residues" evidence="2">
    <location>
        <begin position="380"/>
        <end position="404"/>
    </location>
</feature>
<feature type="compositionally biased region" description="Basic and acidic residues" evidence="2">
    <location>
        <begin position="290"/>
        <end position="303"/>
    </location>
</feature>
<dbReference type="EMBL" id="JADGJQ010000026">
    <property type="protein sequence ID" value="KAJ3178484.1"/>
    <property type="molecule type" value="Genomic_DNA"/>
</dbReference>
<feature type="compositionally biased region" description="Pro residues" evidence="2">
    <location>
        <begin position="268"/>
        <end position="279"/>
    </location>
</feature>
<evidence type="ECO:0000313" key="5">
    <source>
        <dbReference type="Proteomes" id="UP001212152"/>
    </source>
</evidence>
<accession>A0AAD5TKN3</accession>
<dbReference type="Proteomes" id="UP001212152">
    <property type="component" value="Unassembled WGS sequence"/>
</dbReference>
<proteinExistence type="predicted"/>
<dbReference type="InterPro" id="IPR035979">
    <property type="entry name" value="RBD_domain_sf"/>
</dbReference>
<dbReference type="Gene3D" id="3.30.70.330">
    <property type="match status" value="2"/>
</dbReference>
<feature type="domain" description="RRM" evidence="3">
    <location>
        <begin position="8"/>
        <end position="81"/>
    </location>
</feature>
<organism evidence="4 5">
    <name type="scientific">Geranomyces variabilis</name>
    <dbReference type="NCBI Taxonomy" id="109894"/>
    <lineage>
        <taxon>Eukaryota</taxon>
        <taxon>Fungi</taxon>
        <taxon>Fungi incertae sedis</taxon>
        <taxon>Chytridiomycota</taxon>
        <taxon>Chytridiomycota incertae sedis</taxon>
        <taxon>Chytridiomycetes</taxon>
        <taxon>Spizellomycetales</taxon>
        <taxon>Powellomycetaceae</taxon>
        <taxon>Geranomyces</taxon>
    </lineage>
</organism>
<keyword evidence="5" id="KW-1185">Reference proteome</keyword>
<reference evidence="4" key="1">
    <citation type="submission" date="2020-05" db="EMBL/GenBank/DDBJ databases">
        <title>Phylogenomic resolution of chytrid fungi.</title>
        <authorList>
            <person name="Stajich J.E."/>
            <person name="Amses K."/>
            <person name="Simmons R."/>
            <person name="Seto K."/>
            <person name="Myers J."/>
            <person name="Bonds A."/>
            <person name="Quandt C.A."/>
            <person name="Barry K."/>
            <person name="Liu P."/>
            <person name="Grigoriev I."/>
            <person name="Longcore J.E."/>
            <person name="James T.Y."/>
        </authorList>
    </citation>
    <scope>NUCLEOTIDE SEQUENCE</scope>
    <source>
        <strain evidence="4">JEL0379</strain>
    </source>
</reference>
<dbReference type="PANTHER" id="PTHR32343">
    <property type="entry name" value="SERINE/ARGININE-RICH SPLICING FACTOR"/>
    <property type="match status" value="1"/>
</dbReference>
<name>A0AAD5TKN3_9FUNG</name>
<comment type="caution">
    <text evidence="4">The sequence shown here is derived from an EMBL/GenBank/DDBJ whole genome shotgun (WGS) entry which is preliminary data.</text>
</comment>
<protein>
    <submittedName>
        <fullName evidence="4">Protein srek1IP1</fullName>
    </submittedName>
</protein>
<gene>
    <name evidence="4" type="primary">SREK1</name>
    <name evidence="4" type="ORF">HDU87_003558</name>
</gene>
<dbReference type="PROSITE" id="PS50102">
    <property type="entry name" value="RRM"/>
    <property type="match status" value="2"/>
</dbReference>
<dbReference type="SMART" id="SM00360">
    <property type="entry name" value="RRM"/>
    <property type="match status" value="2"/>
</dbReference>
<sequence length="507" mass="54178">MASRNLVRAVGISALATEHILHTLFSFLGTVRELKLSQSSTEPGVQNAFIEFEDPAAAMAALHLTGTQLGDRALFVTISTQLPQQPPSLVISAANAGAAGGSAHTALLSASSPSGTPVFRNPNLTATILHHDPQKADEISRTIYIGNIPHEASEEDLRATFAACGDIIAVKIAGDAHQTSRFAFMEFATEEAAGKAMLLSGVLVRDRPVKVNFSKNTIAKAPRVDSTDPAMRRVAEAQAAIRRKYTSGGGTDDDHSPGAAMSASDMRGPPPPPPPPPPRKATTKEPSSQIDRHISVIERDGTTRRISRSPSPSTPSRRRVSSPPRHRRSSDHHRRRPRSRSRSRSPVRSSRRSTTSAVTSSSRRSSRSRSRSRSPSYRSSRYRSGHRSRHRSRRRSPTRSRSRTRSVSPSLGGGGGGSPSRKKAKVVFVNREEGSRKREKAPASPGGAGAGAGAGDEVAATSAAELKRSKVDAADGDDAPSTPVKGSKRRRSPSPHISPPGVVKKER</sequence>
<evidence type="ECO:0000256" key="1">
    <source>
        <dbReference type="PROSITE-ProRule" id="PRU00176"/>
    </source>
</evidence>
<feature type="domain" description="RRM" evidence="3">
    <location>
        <begin position="141"/>
        <end position="216"/>
    </location>
</feature>
<feature type="compositionally biased region" description="Basic residues" evidence="2">
    <location>
        <begin position="316"/>
        <end position="351"/>
    </location>
</feature>
<dbReference type="SUPFAM" id="SSF54928">
    <property type="entry name" value="RNA-binding domain, RBD"/>
    <property type="match status" value="2"/>
</dbReference>
<dbReference type="AlphaFoldDB" id="A0AAD5TKN3"/>
<feature type="compositionally biased region" description="Low complexity" evidence="2">
    <location>
        <begin position="352"/>
        <end position="363"/>
    </location>
</feature>
<evidence type="ECO:0000256" key="2">
    <source>
        <dbReference type="SAM" id="MobiDB-lite"/>
    </source>
</evidence>
<keyword evidence="1" id="KW-0694">RNA-binding</keyword>
<evidence type="ECO:0000313" key="4">
    <source>
        <dbReference type="EMBL" id="KAJ3178484.1"/>
    </source>
</evidence>
<dbReference type="PANTHER" id="PTHR32343:SF22">
    <property type="entry name" value="LD29830P"/>
    <property type="match status" value="1"/>
</dbReference>
<dbReference type="InterPro" id="IPR000504">
    <property type="entry name" value="RRM_dom"/>
</dbReference>
<dbReference type="Pfam" id="PF00076">
    <property type="entry name" value="RRM_1"/>
    <property type="match status" value="2"/>
</dbReference>